<accession>A0A439CSV2</accession>
<keyword evidence="2" id="KW-1185">Reference proteome</keyword>
<evidence type="ECO:0008006" key="3">
    <source>
        <dbReference type="Google" id="ProtNLM"/>
    </source>
</evidence>
<dbReference type="EMBL" id="RYZI01000461">
    <property type="protein sequence ID" value="RWA05254.1"/>
    <property type="molecule type" value="Genomic_DNA"/>
</dbReference>
<proteinExistence type="predicted"/>
<protein>
    <recommendedName>
        <fullName evidence="3">Methyltransferase</fullName>
    </recommendedName>
</protein>
<dbReference type="Gene3D" id="3.40.50.150">
    <property type="entry name" value="Vaccinia Virus protein VP39"/>
    <property type="match status" value="1"/>
</dbReference>
<name>A0A439CSV2_9PEZI</name>
<gene>
    <name evidence="1" type="ORF">EKO27_g9850</name>
</gene>
<dbReference type="InterPro" id="IPR029063">
    <property type="entry name" value="SAM-dependent_MTases_sf"/>
</dbReference>
<feature type="non-terminal residue" evidence="1">
    <location>
        <position position="1"/>
    </location>
</feature>
<comment type="caution">
    <text evidence="1">The sequence shown here is derived from an EMBL/GenBank/DDBJ whole genome shotgun (WGS) entry which is preliminary data.</text>
</comment>
<evidence type="ECO:0000313" key="2">
    <source>
        <dbReference type="Proteomes" id="UP000286045"/>
    </source>
</evidence>
<dbReference type="Proteomes" id="UP000286045">
    <property type="component" value="Unassembled WGS sequence"/>
</dbReference>
<evidence type="ECO:0000313" key="1">
    <source>
        <dbReference type="EMBL" id="RWA05254.1"/>
    </source>
</evidence>
<organism evidence="1 2">
    <name type="scientific">Xylaria grammica</name>
    <dbReference type="NCBI Taxonomy" id="363999"/>
    <lineage>
        <taxon>Eukaryota</taxon>
        <taxon>Fungi</taxon>
        <taxon>Dikarya</taxon>
        <taxon>Ascomycota</taxon>
        <taxon>Pezizomycotina</taxon>
        <taxon>Sordariomycetes</taxon>
        <taxon>Xylariomycetidae</taxon>
        <taxon>Xylariales</taxon>
        <taxon>Xylariaceae</taxon>
        <taxon>Xylaria</taxon>
    </lineage>
</organism>
<reference evidence="1 2" key="1">
    <citation type="submission" date="2018-12" db="EMBL/GenBank/DDBJ databases">
        <title>Draft genome sequence of Xylaria grammica IHI A82.</title>
        <authorList>
            <person name="Buettner E."/>
            <person name="Kellner H."/>
        </authorList>
    </citation>
    <scope>NUCLEOTIDE SEQUENCE [LARGE SCALE GENOMIC DNA]</scope>
    <source>
        <strain evidence="1 2">IHI A82</strain>
    </source>
</reference>
<dbReference type="AlphaFoldDB" id="A0A439CSV2"/>
<dbReference type="STRING" id="363999.A0A439CSV2"/>
<sequence length="43" mass="4751">QEPQVQGARRVVENAGKDSRIDSVVMQFVGEKGYDGMLMAVVR</sequence>